<gene>
    <name evidence="1" type="ORF">GII31_16270</name>
</gene>
<organism evidence="1 2">
    <name type="scientific">Gordonia pseudamarae</name>
    <dbReference type="NCBI Taxonomy" id="2831662"/>
    <lineage>
        <taxon>Bacteria</taxon>
        <taxon>Bacillati</taxon>
        <taxon>Actinomycetota</taxon>
        <taxon>Actinomycetes</taxon>
        <taxon>Mycobacteriales</taxon>
        <taxon>Gordoniaceae</taxon>
        <taxon>Gordonia</taxon>
    </lineage>
</organism>
<dbReference type="RefSeq" id="WP_213244455.1">
    <property type="nucleotide sequence ID" value="NZ_CP045806.1"/>
</dbReference>
<reference evidence="1" key="1">
    <citation type="journal article" date="2021" name="Nat. Microbiol.">
        <title>Cocultivation of an ultrasmall environmental parasitic bacterium with lytic ability against bacteria associated with wastewater foams.</title>
        <authorList>
            <person name="Batinovic S."/>
            <person name="Rose J.J.A."/>
            <person name="Ratcliffe J."/>
            <person name="Seviour R.J."/>
            <person name="Petrovski S."/>
        </authorList>
    </citation>
    <scope>NUCLEOTIDE SEQUENCE</scope>
    <source>
        <strain evidence="1">CON9</strain>
    </source>
</reference>
<proteinExistence type="predicted"/>
<dbReference type="Gene3D" id="3.40.50.720">
    <property type="entry name" value="NAD(P)-binding Rossmann-like Domain"/>
    <property type="match status" value="1"/>
</dbReference>
<sequence length="310" mass="33719">MSRGIIADTTPSPPTSFPALHPHVHVIALTRNRIRIGSGPAGSLELIVADDIDIDRMCALLGWMRVRRRRDDIIRRARTVGLTRRDITGVVHALIGAGLTEDPPHPVGDATAGTLRQHEPRQHETRRPVRVSIEGRGPLTTRLRAHLPGVGIAVTGFDDANLTILADHLVPDPHVVDTLMRRGRAHLQVRMRDGAGLIGPLVLPGRTSCLRCADHHRTTVEPQWPVIAAGLVGRTSDAALAQIRATAALAQWQIEELADAVASIAHGRARPGPPQLVDHVLELHPGPTRFELRHWTPHPLCGCREASAAY</sequence>
<name>A0ABX6ILS8_9ACTN</name>
<keyword evidence="2" id="KW-1185">Reference proteome</keyword>
<evidence type="ECO:0000313" key="2">
    <source>
        <dbReference type="Proteomes" id="UP001059836"/>
    </source>
</evidence>
<accession>A0ABX6ILS8</accession>
<evidence type="ECO:0000313" key="1">
    <source>
        <dbReference type="EMBL" id="QHN36193.1"/>
    </source>
</evidence>
<dbReference type="Proteomes" id="UP001059836">
    <property type="component" value="Chromosome"/>
</dbReference>
<protein>
    <recommendedName>
        <fullName evidence="3">Bacteriocin biosynthesis cyclodehydratase domain-containing protein</fullName>
    </recommendedName>
</protein>
<evidence type="ECO:0008006" key="3">
    <source>
        <dbReference type="Google" id="ProtNLM"/>
    </source>
</evidence>
<dbReference type="EMBL" id="CP045809">
    <property type="protein sequence ID" value="QHN36193.1"/>
    <property type="molecule type" value="Genomic_DNA"/>
</dbReference>